<evidence type="ECO:0000259" key="1">
    <source>
        <dbReference type="Pfam" id="PF13338"/>
    </source>
</evidence>
<dbReference type="RefSeq" id="WP_015749613.1">
    <property type="nucleotide sequence ID" value="NC_013235.1"/>
</dbReference>
<reference evidence="2 3" key="2">
    <citation type="journal article" date="2010" name="Stand. Genomic Sci.">
        <title>Complete genome sequence of Nakamurella multipartita type strain (Y-104).</title>
        <authorList>
            <person name="Tice H."/>
            <person name="Mayilraj S."/>
            <person name="Sims D."/>
            <person name="Lapidus A."/>
            <person name="Nolan M."/>
            <person name="Lucas S."/>
            <person name="Glavina Del Rio T."/>
            <person name="Copeland A."/>
            <person name="Cheng J.F."/>
            <person name="Meincke L."/>
            <person name="Bruce D."/>
            <person name="Goodwin L."/>
            <person name="Pitluck S."/>
            <person name="Ivanova N."/>
            <person name="Mavromatis K."/>
            <person name="Ovchinnikova G."/>
            <person name="Pati A."/>
            <person name="Chen A."/>
            <person name="Palaniappan K."/>
            <person name="Land M."/>
            <person name="Hauser L."/>
            <person name="Chang Y.J."/>
            <person name="Jeffries C.D."/>
            <person name="Detter J.C."/>
            <person name="Brettin T."/>
            <person name="Rohde M."/>
            <person name="Goker M."/>
            <person name="Bristow J."/>
            <person name="Eisen J.A."/>
            <person name="Markowitz V."/>
            <person name="Hugenholtz P."/>
            <person name="Kyrpides N.C."/>
            <person name="Klenk H.P."/>
            <person name="Chen F."/>
        </authorList>
    </citation>
    <scope>NUCLEOTIDE SEQUENCE [LARGE SCALE GENOMIC DNA]</scope>
    <source>
        <strain evidence="3">ATCC 700099 / DSM 44233 / CIP 104796 / JCM 9543 / NBRC 105858 / Y-104</strain>
    </source>
</reference>
<dbReference type="InterPro" id="IPR025159">
    <property type="entry name" value="AbiEi_N"/>
</dbReference>
<dbReference type="Pfam" id="PF13338">
    <property type="entry name" value="AbiEi_4"/>
    <property type="match status" value="1"/>
</dbReference>
<evidence type="ECO:0000313" key="2">
    <source>
        <dbReference type="EMBL" id="ACV80794.1"/>
    </source>
</evidence>
<proteinExistence type="predicted"/>
<evidence type="ECO:0000313" key="3">
    <source>
        <dbReference type="Proteomes" id="UP000002218"/>
    </source>
</evidence>
<sequence>MPGSSDRELPNTFTAAQAEQSGLSRRGLASLQHAGEVERIGHGLFRRTSAPLVDLDLVEIAVKAHKPTLCLVSALARHDLTDQIPAKHDIAVPRGQWQPKVSAPVRWHKFDPVTFDVGRTEITVDGDYTMGLYDAPRSIIDAFRMRTTLGPDVANEALRRWLRQGGQANLLLRHVKSFPRTRTAVLTALQILL</sequence>
<dbReference type="OrthoDB" id="9789781at2"/>
<dbReference type="AlphaFoldDB" id="C8X6P6"/>
<dbReference type="eggNOG" id="COG5340">
    <property type="taxonomic scope" value="Bacteria"/>
</dbReference>
<reference evidence="3" key="1">
    <citation type="submission" date="2009-09" db="EMBL/GenBank/DDBJ databases">
        <title>The complete genome of Nakamurella multipartita DSM 44233.</title>
        <authorList>
            <consortium name="US DOE Joint Genome Institute (JGI-PGF)"/>
            <person name="Lucas S."/>
            <person name="Copeland A."/>
            <person name="Lapidus A."/>
            <person name="Glavina del Rio T."/>
            <person name="Dalin E."/>
            <person name="Tice H."/>
            <person name="Bruce D."/>
            <person name="Goodwin L."/>
            <person name="Pitluck S."/>
            <person name="Kyrpides N."/>
            <person name="Mavromatis K."/>
            <person name="Ivanova N."/>
            <person name="Ovchinnikova G."/>
            <person name="Sims D."/>
            <person name="Meincke L."/>
            <person name="Brettin T."/>
            <person name="Detter J.C."/>
            <person name="Han C."/>
            <person name="Larimer F."/>
            <person name="Land M."/>
            <person name="Hauser L."/>
            <person name="Markowitz V."/>
            <person name="Cheng J.-F."/>
            <person name="Hugenholtz P."/>
            <person name="Woyke T."/>
            <person name="Wu D."/>
            <person name="Klenk H.-P."/>
            <person name="Eisen J.A."/>
        </authorList>
    </citation>
    <scope>NUCLEOTIDE SEQUENCE [LARGE SCALE GENOMIC DNA]</scope>
    <source>
        <strain evidence="3">ATCC 700099 / DSM 44233 / CIP 104796 / JCM 9543 / NBRC 105858 / Y-104</strain>
    </source>
</reference>
<gene>
    <name evidence="2" type="ordered locus">Namu_4515</name>
</gene>
<protein>
    <recommendedName>
        <fullName evidence="1">AbiEi antitoxin N-terminal domain-containing protein</fullName>
    </recommendedName>
</protein>
<accession>C8X6P6</accession>
<dbReference type="Proteomes" id="UP000002218">
    <property type="component" value="Chromosome"/>
</dbReference>
<dbReference type="InParanoid" id="C8X6P6"/>
<organism evidence="2 3">
    <name type="scientific">Nakamurella multipartita (strain ATCC 700099 / DSM 44233 / CIP 104796 / JCM 9543 / NBRC 105858 / Y-104)</name>
    <name type="common">Microsphaera multipartita</name>
    <dbReference type="NCBI Taxonomy" id="479431"/>
    <lineage>
        <taxon>Bacteria</taxon>
        <taxon>Bacillati</taxon>
        <taxon>Actinomycetota</taxon>
        <taxon>Actinomycetes</taxon>
        <taxon>Nakamurellales</taxon>
        <taxon>Nakamurellaceae</taxon>
        <taxon>Nakamurella</taxon>
    </lineage>
</organism>
<feature type="domain" description="AbiEi antitoxin N-terminal" evidence="1">
    <location>
        <begin position="10"/>
        <end position="47"/>
    </location>
</feature>
<dbReference type="EMBL" id="CP001737">
    <property type="protein sequence ID" value="ACV80794.1"/>
    <property type="molecule type" value="Genomic_DNA"/>
</dbReference>
<dbReference type="KEGG" id="nml:Namu_4515"/>
<dbReference type="HOGENOM" id="CLU_089333_0_1_11"/>
<name>C8X6P6_NAKMY</name>
<dbReference type="STRING" id="479431.Namu_4515"/>
<keyword evidence="3" id="KW-1185">Reference proteome</keyword>